<keyword evidence="3" id="KW-1185">Reference proteome</keyword>
<organism evidence="2 3">
    <name type="scientific">Pleurodeles waltl</name>
    <name type="common">Iberian ribbed newt</name>
    <dbReference type="NCBI Taxonomy" id="8319"/>
    <lineage>
        <taxon>Eukaryota</taxon>
        <taxon>Metazoa</taxon>
        <taxon>Chordata</taxon>
        <taxon>Craniata</taxon>
        <taxon>Vertebrata</taxon>
        <taxon>Euteleostomi</taxon>
        <taxon>Amphibia</taxon>
        <taxon>Batrachia</taxon>
        <taxon>Caudata</taxon>
        <taxon>Salamandroidea</taxon>
        <taxon>Salamandridae</taxon>
        <taxon>Pleurodelinae</taxon>
        <taxon>Pleurodeles</taxon>
    </lineage>
</organism>
<gene>
    <name evidence="2" type="ORF">NDU88_002024</name>
</gene>
<reference evidence="2" key="1">
    <citation type="journal article" date="2022" name="bioRxiv">
        <title>Sequencing and chromosome-scale assembly of the giantPleurodeles waltlgenome.</title>
        <authorList>
            <person name="Brown T."/>
            <person name="Elewa A."/>
            <person name="Iarovenko S."/>
            <person name="Subramanian E."/>
            <person name="Araus A.J."/>
            <person name="Petzold A."/>
            <person name="Susuki M."/>
            <person name="Suzuki K.-i.T."/>
            <person name="Hayashi T."/>
            <person name="Toyoda A."/>
            <person name="Oliveira C."/>
            <person name="Osipova E."/>
            <person name="Leigh N.D."/>
            <person name="Simon A."/>
            <person name="Yun M.H."/>
        </authorList>
    </citation>
    <scope>NUCLEOTIDE SEQUENCE</scope>
    <source>
        <strain evidence="2">20211129_DDA</strain>
        <tissue evidence="2">Liver</tissue>
    </source>
</reference>
<evidence type="ECO:0000313" key="2">
    <source>
        <dbReference type="EMBL" id="KAJ1096894.1"/>
    </source>
</evidence>
<dbReference type="AlphaFoldDB" id="A0AAV7M178"/>
<comment type="caution">
    <text evidence="2">The sequence shown here is derived from an EMBL/GenBank/DDBJ whole genome shotgun (WGS) entry which is preliminary data.</text>
</comment>
<name>A0AAV7M178_PLEWA</name>
<feature type="compositionally biased region" description="Basic and acidic residues" evidence="1">
    <location>
        <begin position="40"/>
        <end position="56"/>
    </location>
</feature>
<evidence type="ECO:0000256" key="1">
    <source>
        <dbReference type="SAM" id="MobiDB-lite"/>
    </source>
</evidence>
<sequence length="78" mass="8502">MRGEVSATPPDCRAAPRSRAQVPLQGNEDQETPDAAVTMKELRMLRKVRTPEKMPESQDASTNHKKAEELGGARSGAK</sequence>
<dbReference type="EMBL" id="JANPWB010000014">
    <property type="protein sequence ID" value="KAJ1096894.1"/>
    <property type="molecule type" value="Genomic_DNA"/>
</dbReference>
<accession>A0AAV7M178</accession>
<proteinExistence type="predicted"/>
<evidence type="ECO:0000313" key="3">
    <source>
        <dbReference type="Proteomes" id="UP001066276"/>
    </source>
</evidence>
<protein>
    <submittedName>
        <fullName evidence="2">Uncharacterized protein</fullName>
    </submittedName>
</protein>
<dbReference type="Proteomes" id="UP001066276">
    <property type="component" value="Chromosome 10"/>
</dbReference>
<feature type="region of interest" description="Disordered" evidence="1">
    <location>
        <begin position="1"/>
        <end position="78"/>
    </location>
</feature>